<dbReference type="EMBL" id="JAGSOY010000034">
    <property type="protein sequence ID" value="MBU2712291.1"/>
    <property type="molecule type" value="Genomic_DNA"/>
</dbReference>
<gene>
    <name evidence="2" type="ORF">KCG35_14590</name>
</gene>
<organism evidence="2 3">
    <name type="scientific">Zooshikella harenae</name>
    <dbReference type="NCBI Taxonomy" id="2827238"/>
    <lineage>
        <taxon>Bacteria</taxon>
        <taxon>Pseudomonadati</taxon>
        <taxon>Pseudomonadota</taxon>
        <taxon>Gammaproteobacteria</taxon>
        <taxon>Oceanospirillales</taxon>
        <taxon>Zooshikellaceae</taxon>
        <taxon>Zooshikella</taxon>
    </lineage>
</organism>
<feature type="domain" description="Sulfatase-modifying factor enzyme-like" evidence="1">
    <location>
        <begin position="71"/>
        <end position="314"/>
    </location>
</feature>
<dbReference type="InterPro" id="IPR016187">
    <property type="entry name" value="CTDL_fold"/>
</dbReference>
<proteinExistence type="predicted"/>
<keyword evidence="3" id="KW-1185">Reference proteome</keyword>
<evidence type="ECO:0000259" key="1">
    <source>
        <dbReference type="Pfam" id="PF03781"/>
    </source>
</evidence>
<name>A0ABS5ZG84_9GAMM</name>
<dbReference type="InterPro" id="IPR042095">
    <property type="entry name" value="SUMF_sf"/>
</dbReference>
<dbReference type="InterPro" id="IPR005532">
    <property type="entry name" value="SUMF_dom"/>
</dbReference>
<dbReference type="SUPFAM" id="SSF56436">
    <property type="entry name" value="C-type lectin-like"/>
    <property type="match status" value="1"/>
</dbReference>
<reference evidence="2 3" key="1">
    <citation type="submission" date="2021-04" db="EMBL/GenBank/DDBJ databases">
        <authorList>
            <person name="Pira H."/>
            <person name="Risdian C."/>
            <person name="Wink J."/>
        </authorList>
    </citation>
    <scope>NUCLEOTIDE SEQUENCE [LARGE SCALE GENOMIC DNA]</scope>
    <source>
        <strain evidence="2 3">WH53</strain>
    </source>
</reference>
<accession>A0ABS5ZG84</accession>
<protein>
    <submittedName>
        <fullName evidence="2">SUMF1/EgtB/PvdO family nonheme iron enzyme</fullName>
    </submittedName>
</protein>
<sequence length="317" mass="36384">MIAKGVNPHDLYIDTVITMKHILTCAILVLCCKVSASDTISNYRVVFLVDNKEIVGFEEKLFERKREGVAQEKKEGKNSVKTDVRVSDEFWVMNTEVQYDLYDEVYKWAIKNGYFFTNGCSQSSETECTPEDIQNKIKPVTFVSWIDSIIWANALSEKMGLEPVYRNKSGKIIKNEAAGDNKIIERNTTGYRLPSLQEWILLAENSMVRKKVSGKYHLSILKDNSDIRSKWKKVGSYFVIEKKVIGSGVVGIANDVFEWLGSEFSSINEEGNKLFNKMYYFCGVDVAGFNVEKPIYCDIHTRQFRFNDLGFRLVRSK</sequence>
<dbReference type="Pfam" id="PF03781">
    <property type="entry name" value="FGE-sulfatase"/>
    <property type="match status" value="1"/>
</dbReference>
<evidence type="ECO:0000313" key="3">
    <source>
        <dbReference type="Proteomes" id="UP000690515"/>
    </source>
</evidence>
<evidence type="ECO:0000313" key="2">
    <source>
        <dbReference type="EMBL" id="MBU2712291.1"/>
    </source>
</evidence>
<dbReference type="Gene3D" id="3.90.1580.10">
    <property type="entry name" value="paralog of FGE (formylglycine-generating enzyme)"/>
    <property type="match status" value="1"/>
</dbReference>
<comment type="caution">
    <text evidence="2">The sequence shown here is derived from an EMBL/GenBank/DDBJ whole genome shotgun (WGS) entry which is preliminary data.</text>
</comment>
<dbReference type="RefSeq" id="WP_215820518.1">
    <property type="nucleotide sequence ID" value="NZ_JAGSOY010000034.1"/>
</dbReference>
<dbReference type="Proteomes" id="UP000690515">
    <property type="component" value="Unassembled WGS sequence"/>
</dbReference>